<evidence type="ECO:0000313" key="1">
    <source>
        <dbReference type="EMBL" id="KOX72707.1"/>
    </source>
</evidence>
<organism evidence="1 2">
    <name type="scientific">Melipona quadrifasciata</name>
    <dbReference type="NCBI Taxonomy" id="166423"/>
    <lineage>
        <taxon>Eukaryota</taxon>
        <taxon>Metazoa</taxon>
        <taxon>Ecdysozoa</taxon>
        <taxon>Arthropoda</taxon>
        <taxon>Hexapoda</taxon>
        <taxon>Insecta</taxon>
        <taxon>Pterygota</taxon>
        <taxon>Neoptera</taxon>
        <taxon>Endopterygota</taxon>
        <taxon>Hymenoptera</taxon>
        <taxon>Apocrita</taxon>
        <taxon>Aculeata</taxon>
        <taxon>Apoidea</taxon>
        <taxon>Anthophila</taxon>
        <taxon>Apidae</taxon>
        <taxon>Melipona</taxon>
    </lineage>
</organism>
<reference evidence="1 2" key="1">
    <citation type="submission" date="2015-07" db="EMBL/GenBank/DDBJ databases">
        <title>The genome of Melipona quadrifasciata.</title>
        <authorList>
            <person name="Pan H."/>
            <person name="Kapheim K."/>
        </authorList>
    </citation>
    <scope>NUCLEOTIDE SEQUENCE [LARGE SCALE GENOMIC DNA]</scope>
    <source>
        <strain evidence="1">0111107301</strain>
        <tissue evidence="1">Whole body</tissue>
    </source>
</reference>
<sequence>MKNNILNLASVISILYNKHLQVKIQFFIIVAYKIIRRTMIHLRSTNTNSSRLHERTASSGSLKCVILLSVVKRVFDKTRPTQRSYLGNQYLPNSLYRSLPWFDNSKVVATFVITVVVAISYHDWLVANDVNMLLYSHLLISRHSKSVDPERDPPRFRQQAKDFQAAAASIVSRRIENHAAGSVIDRYSVNKNCSIFSHSTLSGLEDARDIRKNSFTESARVFPWAISIHPSSYVLLYEQQKCPDPYNFNETFSFSREMFQERSSGTKYQKRKETNLAERQRNFAVVHCLYTRRLREESYKRKNAKVDGVLKVECIGSEQLPSGPFSETNRTGIQVVQFF</sequence>
<protein>
    <submittedName>
        <fullName evidence="1">Uncharacterized protein</fullName>
    </submittedName>
</protein>
<dbReference type="Proteomes" id="UP000053105">
    <property type="component" value="Unassembled WGS sequence"/>
</dbReference>
<proteinExistence type="predicted"/>
<name>A0A0M8ZX47_9HYME</name>
<gene>
    <name evidence="1" type="ORF">WN51_01272</name>
</gene>
<dbReference type="AlphaFoldDB" id="A0A0M8ZX47"/>
<dbReference type="EMBL" id="KQ435813">
    <property type="protein sequence ID" value="KOX72707.1"/>
    <property type="molecule type" value="Genomic_DNA"/>
</dbReference>
<accession>A0A0M8ZX47</accession>
<evidence type="ECO:0000313" key="2">
    <source>
        <dbReference type="Proteomes" id="UP000053105"/>
    </source>
</evidence>
<keyword evidence="2" id="KW-1185">Reference proteome</keyword>